<name>A0A251V440_HELAN</name>
<dbReference type="InParanoid" id="A0A251V440"/>
<sequence>MDLFNTEFLDICIEGARSKKKTVDSKMNLIMSLMREVEWREKAAKKAKQEVDNCTLDINLEMDELIMAQQQVKESNDKRAKEVYAQRVELATEMKELQSCVSGVLNEGDGCVATIDEMCKALEKRLISAIIKKEAADKDKLGKELALAYQKSQMEKLVTESKRLEQEAMENLKLQKFLIDRGHVLNMLQYVTVIDSLCICT</sequence>
<accession>A0A251V440</accession>
<keyword evidence="3" id="KW-1185">Reference proteome</keyword>
<proteinExistence type="predicted"/>
<dbReference type="AlphaFoldDB" id="A0A251V440"/>
<protein>
    <submittedName>
        <fullName evidence="2">Uncharacterized protein</fullName>
    </submittedName>
</protein>
<dbReference type="EMBL" id="CM007892">
    <property type="protein sequence ID" value="OTG30375.1"/>
    <property type="molecule type" value="Genomic_DNA"/>
</dbReference>
<evidence type="ECO:0000313" key="3">
    <source>
        <dbReference type="Proteomes" id="UP000215914"/>
    </source>
</evidence>
<dbReference type="PANTHER" id="PTHR48459">
    <property type="entry name" value="CUE DOMAIN-CONTAINING PROTEIN"/>
    <property type="match status" value="1"/>
</dbReference>
<evidence type="ECO:0000313" key="2">
    <source>
        <dbReference type="EMBL" id="OTG30375.1"/>
    </source>
</evidence>
<reference evidence="1" key="3">
    <citation type="submission" date="2020-06" db="EMBL/GenBank/DDBJ databases">
        <title>Helianthus annuus Genome sequencing and assembly Release 2.</title>
        <authorList>
            <person name="Gouzy J."/>
            <person name="Langlade N."/>
            <person name="Munos S."/>
        </authorList>
    </citation>
    <scope>NUCLEOTIDE SEQUENCE</scope>
    <source>
        <tissue evidence="1">Leaves</tissue>
    </source>
</reference>
<reference evidence="2" key="2">
    <citation type="submission" date="2017-02" db="EMBL/GenBank/DDBJ databases">
        <title>Sunflower complete genome.</title>
        <authorList>
            <person name="Langlade N."/>
            <person name="Munos S."/>
        </authorList>
    </citation>
    <scope>NUCLEOTIDE SEQUENCE [LARGE SCALE GENOMIC DNA]</scope>
    <source>
        <tissue evidence="2">Leaves</tissue>
    </source>
</reference>
<reference evidence="1 3" key="1">
    <citation type="journal article" date="2017" name="Nature">
        <title>The sunflower genome provides insights into oil metabolism, flowering and Asterid evolution.</title>
        <authorList>
            <person name="Badouin H."/>
            <person name="Gouzy J."/>
            <person name="Grassa C.J."/>
            <person name="Murat F."/>
            <person name="Staton S.E."/>
            <person name="Cottret L."/>
            <person name="Lelandais-Briere C."/>
            <person name="Owens G.L."/>
            <person name="Carrere S."/>
            <person name="Mayjonade B."/>
            <person name="Legrand L."/>
            <person name="Gill N."/>
            <person name="Kane N.C."/>
            <person name="Bowers J.E."/>
            <person name="Hubner S."/>
            <person name="Bellec A."/>
            <person name="Berard A."/>
            <person name="Berges H."/>
            <person name="Blanchet N."/>
            <person name="Boniface M.C."/>
            <person name="Brunel D."/>
            <person name="Catrice O."/>
            <person name="Chaidir N."/>
            <person name="Claudel C."/>
            <person name="Donnadieu C."/>
            <person name="Faraut T."/>
            <person name="Fievet G."/>
            <person name="Helmstetter N."/>
            <person name="King M."/>
            <person name="Knapp S.J."/>
            <person name="Lai Z."/>
            <person name="Le Paslier M.C."/>
            <person name="Lippi Y."/>
            <person name="Lorenzon L."/>
            <person name="Mandel J.R."/>
            <person name="Marage G."/>
            <person name="Marchand G."/>
            <person name="Marquand E."/>
            <person name="Bret-Mestries E."/>
            <person name="Morien E."/>
            <person name="Nambeesan S."/>
            <person name="Nguyen T."/>
            <person name="Pegot-Espagnet P."/>
            <person name="Pouilly N."/>
            <person name="Raftis F."/>
            <person name="Sallet E."/>
            <person name="Schiex T."/>
            <person name="Thomas J."/>
            <person name="Vandecasteele C."/>
            <person name="Vares D."/>
            <person name="Vear F."/>
            <person name="Vautrin S."/>
            <person name="Crespi M."/>
            <person name="Mangin B."/>
            <person name="Burke J.M."/>
            <person name="Salse J."/>
            <person name="Munos S."/>
            <person name="Vincourt P."/>
            <person name="Rieseberg L.H."/>
            <person name="Langlade N.B."/>
        </authorList>
    </citation>
    <scope>NUCLEOTIDE SEQUENCE [LARGE SCALE GENOMIC DNA]</scope>
    <source>
        <strain evidence="3">cv. SF193</strain>
        <tissue evidence="1">Leaves</tissue>
    </source>
</reference>
<dbReference type="Gramene" id="mRNA:HanXRQr2_Chr04g0178531">
    <property type="protein sequence ID" value="mRNA:HanXRQr2_Chr04g0178531"/>
    <property type="gene ID" value="HanXRQr2_Chr04g0178531"/>
</dbReference>
<dbReference type="Proteomes" id="UP000215914">
    <property type="component" value="Chromosome 3"/>
</dbReference>
<gene>
    <name evidence="2" type="ORF">HannXRQ_Chr03g0063801</name>
    <name evidence="1" type="ORF">HanXRQr2_Chr04g0178531</name>
</gene>
<dbReference type="PANTHER" id="PTHR48459:SF1">
    <property type="entry name" value="CUE DOMAIN-CONTAINING PROTEIN"/>
    <property type="match status" value="1"/>
</dbReference>
<evidence type="ECO:0000313" key="1">
    <source>
        <dbReference type="EMBL" id="KAF5811184.1"/>
    </source>
</evidence>
<dbReference type="EMBL" id="MNCJ02000319">
    <property type="protein sequence ID" value="KAF5811184.1"/>
    <property type="molecule type" value="Genomic_DNA"/>
</dbReference>
<organism evidence="2 3">
    <name type="scientific">Helianthus annuus</name>
    <name type="common">Common sunflower</name>
    <dbReference type="NCBI Taxonomy" id="4232"/>
    <lineage>
        <taxon>Eukaryota</taxon>
        <taxon>Viridiplantae</taxon>
        <taxon>Streptophyta</taxon>
        <taxon>Embryophyta</taxon>
        <taxon>Tracheophyta</taxon>
        <taxon>Spermatophyta</taxon>
        <taxon>Magnoliopsida</taxon>
        <taxon>eudicotyledons</taxon>
        <taxon>Gunneridae</taxon>
        <taxon>Pentapetalae</taxon>
        <taxon>asterids</taxon>
        <taxon>campanulids</taxon>
        <taxon>Asterales</taxon>
        <taxon>Asteraceae</taxon>
        <taxon>Asteroideae</taxon>
        <taxon>Heliantheae alliance</taxon>
        <taxon>Heliantheae</taxon>
        <taxon>Helianthus</taxon>
    </lineage>
</organism>